<dbReference type="CDD" id="cd00051">
    <property type="entry name" value="EFh"/>
    <property type="match status" value="1"/>
</dbReference>
<dbReference type="PROSITE" id="PS00018">
    <property type="entry name" value="EF_HAND_1"/>
    <property type="match status" value="1"/>
</dbReference>
<feature type="domain" description="EF-hand" evidence="2">
    <location>
        <begin position="53"/>
        <end position="72"/>
    </location>
</feature>
<gene>
    <name evidence="3" type="ORF">GCM10010517_38040</name>
</gene>
<feature type="domain" description="EF-hand" evidence="2">
    <location>
        <begin position="8"/>
        <end position="43"/>
    </location>
</feature>
<dbReference type="SUPFAM" id="SSF47473">
    <property type="entry name" value="EF-hand"/>
    <property type="match status" value="1"/>
</dbReference>
<comment type="caution">
    <text evidence="3">The sequence shown here is derived from an EMBL/GenBank/DDBJ whole genome shotgun (WGS) entry which is preliminary data.</text>
</comment>
<evidence type="ECO:0000313" key="4">
    <source>
        <dbReference type="Proteomes" id="UP001500831"/>
    </source>
</evidence>
<reference evidence="4" key="1">
    <citation type="journal article" date="2019" name="Int. J. Syst. Evol. Microbiol.">
        <title>The Global Catalogue of Microorganisms (GCM) 10K type strain sequencing project: providing services to taxonomists for standard genome sequencing and annotation.</title>
        <authorList>
            <consortium name="The Broad Institute Genomics Platform"/>
            <consortium name="The Broad Institute Genome Sequencing Center for Infectious Disease"/>
            <person name="Wu L."/>
            <person name="Ma J."/>
        </authorList>
    </citation>
    <scope>NUCLEOTIDE SEQUENCE [LARGE SCALE GENOMIC DNA]</scope>
    <source>
        <strain evidence="4">JCM 6242</strain>
    </source>
</reference>
<dbReference type="PANTHER" id="PTHR45917:SF12">
    <property type="entry name" value="CALMODULIN-ALPHA-LIKE"/>
    <property type="match status" value="1"/>
</dbReference>
<proteinExistence type="predicted"/>
<accession>A0ABP6IEW0</accession>
<dbReference type="EMBL" id="BAAAVI010000025">
    <property type="protein sequence ID" value="GAA2876773.1"/>
    <property type="molecule type" value="Genomic_DNA"/>
</dbReference>
<dbReference type="InterPro" id="IPR043582">
    <property type="entry name" value="CaBP1/2/4/5"/>
</dbReference>
<dbReference type="Proteomes" id="UP001500831">
    <property type="component" value="Unassembled WGS sequence"/>
</dbReference>
<keyword evidence="1" id="KW-0677">Repeat</keyword>
<dbReference type="Gene3D" id="1.10.238.10">
    <property type="entry name" value="EF-hand"/>
    <property type="match status" value="1"/>
</dbReference>
<name>A0ABP6IEW0_9ACTN</name>
<organism evidence="3 4">
    <name type="scientific">Streptosporangium fragile</name>
    <dbReference type="NCBI Taxonomy" id="46186"/>
    <lineage>
        <taxon>Bacteria</taxon>
        <taxon>Bacillati</taxon>
        <taxon>Actinomycetota</taxon>
        <taxon>Actinomycetes</taxon>
        <taxon>Streptosporangiales</taxon>
        <taxon>Streptosporangiaceae</taxon>
        <taxon>Streptosporangium</taxon>
    </lineage>
</organism>
<dbReference type="InterPro" id="IPR002048">
    <property type="entry name" value="EF_hand_dom"/>
</dbReference>
<dbReference type="PANTHER" id="PTHR45917">
    <property type="entry name" value="CALCIUM-BINDING PROTEIN 1-RELATED"/>
    <property type="match status" value="1"/>
</dbReference>
<sequence length="72" mass="7983">MSTEPTGERLTELRQEFAAIDTDGDGYITERELGERFPGLPAEAIGSLNRDGDSDGDGRFSFEEFVRLVARD</sequence>
<evidence type="ECO:0000259" key="2">
    <source>
        <dbReference type="PROSITE" id="PS50222"/>
    </source>
</evidence>
<dbReference type="SMART" id="SM00054">
    <property type="entry name" value="EFh"/>
    <property type="match status" value="2"/>
</dbReference>
<dbReference type="InterPro" id="IPR011992">
    <property type="entry name" value="EF-hand-dom_pair"/>
</dbReference>
<evidence type="ECO:0000256" key="1">
    <source>
        <dbReference type="ARBA" id="ARBA00022737"/>
    </source>
</evidence>
<dbReference type="InterPro" id="IPR018247">
    <property type="entry name" value="EF_Hand_1_Ca_BS"/>
</dbReference>
<dbReference type="PROSITE" id="PS50222">
    <property type="entry name" value="EF_HAND_2"/>
    <property type="match status" value="2"/>
</dbReference>
<protein>
    <recommendedName>
        <fullName evidence="2">EF-hand domain-containing protein</fullName>
    </recommendedName>
</protein>
<dbReference type="Pfam" id="PF13499">
    <property type="entry name" value="EF-hand_7"/>
    <property type="match status" value="1"/>
</dbReference>
<keyword evidence="4" id="KW-1185">Reference proteome</keyword>
<dbReference type="RefSeq" id="WP_344973101.1">
    <property type="nucleotide sequence ID" value="NZ_BAAAVI010000025.1"/>
</dbReference>
<evidence type="ECO:0000313" key="3">
    <source>
        <dbReference type="EMBL" id="GAA2876773.1"/>
    </source>
</evidence>